<sequence length="100" mass="11313">MDDRRSLAVAVSMVHLLAGQEEHRITNTEVEARYAQFTSTPNTFQRYSCASCTFAISSYSLAWWLREIIAKVAPQWRKWPVLRRDPLVTLASVVAKGSVA</sequence>
<proteinExistence type="predicted"/>
<accession>A0A5B7GFM9</accession>
<reference evidence="1 2" key="1">
    <citation type="submission" date="2019-05" db="EMBL/GenBank/DDBJ databases">
        <title>Another draft genome of Portunus trituberculatus and its Hox gene families provides insights of decapod evolution.</title>
        <authorList>
            <person name="Jeong J.-H."/>
            <person name="Song I."/>
            <person name="Kim S."/>
            <person name="Choi T."/>
            <person name="Kim D."/>
            <person name="Ryu S."/>
            <person name="Kim W."/>
        </authorList>
    </citation>
    <scope>NUCLEOTIDE SEQUENCE [LARGE SCALE GENOMIC DNA]</scope>
    <source>
        <tissue evidence="1">Muscle</tissue>
    </source>
</reference>
<organism evidence="1 2">
    <name type="scientific">Portunus trituberculatus</name>
    <name type="common">Swimming crab</name>
    <name type="synonym">Neptunus trituberculatus</name>
    <dbReference type="NCBI Taxonomy" id="210409"/>
    <lineage>
        <taxon>Eukaryota</taxon>
        <taxon>Metazoa</taxon>
        <taxon>Ecdysozoa</taxon>
        <taxon>Arthropoda</taxon>
        <taxon>Crustacea</taxon>
        <taxon>Multicrustacea</taxon>
        <taxon>Malacostraca</taxon>
        <taxon>Eumalacostraca</taxon>
        <taxon>Eucarida</taxon>
        <taxon>Decapoda</taxon>
        <taxon>Pleocyemata</taxon>
        <taxon>Brachyura</taxon>
        <taxon>Eubrachyura</taxon>
        <taxon>Portunoidea</taxon>
        <taxon>Portunidae</taxon>
        <taxon>Portuninae</taxon>
        <taxon>Portunus</taxon>
    </lineage>
</organism>
<protein>
    <submittedName>
        <fullName evidence="1">Uncharacterized protein</fullName>
    </submittedName>
</protein>
<dbReference type="EMBL" id="VSRR010016282">
    <property type="protein sequence ID" value="MPC59130.1"/>
    <property type="molecule type" value="Genomic_DNA"/>
</dbReference>
<evidence type="ECO:0000313" key="2">
    <source>
        <dbReference type="Proteomes" id="UP000324222"/>
    </source>
</evidence>
<evidence type="ECO:0000313" key="1">
    <source>
        <dbReference type="EMBL" id="MPC59130.1"/>
    </source>
</evidence>
<dbReference type="Proteomes" id="UP000324222">
    <property type="component" value="Unassembled WGS sequence"/>
</dbReference>
<comment type="caution">
    <text evidence="1">The sequence shown here is derived from an EMBL/GenBank/DDBJ whole genome shotgun (WGS) entry which is preliminary data.</text>
</comment>
<name>A0A5B7GFM9_PORTR</name>
<dbReference type="AlphaFoldDB" id="A0A5B7GFM9"/>
<gene>
    <name evidence="1" type="ORF">E2C01_053145</name>
</gene>
<keyword evidence="2" id="KW-1185">Reference proteome</keyword>